<sequence>MCVDWRYVRGLAVCAWIGGMCVDWRYVRGLAVCAWIGGMCVDWRYVRGLAVCAWIGGMCVDWRYVRAEQRHVTSHQRAGGMRVCGDLSGLLDQDGDDDGDDWMMMIG</sequence>
<organism evidence="1 2">
    <name type="scientific">Paratrimastix pyriformis</name>
    <dbReference type="NCBI Taxonomy" id="342808"/>
    <lineage>
        <taxon>Eukaryota</taxon>
        <taxon>Metamonada</taxon>
        <taxon>Preaxostyla</taxon>
        <taxon>Paratrimastigidae</taxon>
        <taxon>Paratrimastix</taxon>
    </lineage>
</organism>
<evidence type="ECO:0000313" key="2">
    <source>
        <dbReference type="Proteomes" id="UP001141327"/>
    </source>
</evidence>
<comment type="caution">
    <text evidence="1">The sequence shown here is derived from an EMBL/GenBank/DDBJ whole genome shotgun (WGS) entry which is preliminary data.</text>
</comment>
<proteinExistence type="predicted"/>
<gene>
    <name evidence="1" type="ORF">PAPYR_5806</name>
</gene>
<dbReference type="EMBL" id="JAPMOS010000029">
    <property type="protein sequence ID" value="KAJ4458418.1"/>
    <property type="molecule type" value="Genomic_DNA"/>
</dbReference>
<keyword evidence="2" id="KW-1185">Reference proteome</keyword>
<evidence type="ECO:0000313" key="1">
    <source>
        <dbReference type="EMBL" id="KAJ4458418.1"/>
    </source>
</evidence>
<reference evidence="1" key="1">
    <citation type="journal article" date="2022" name="bioRxiv">
        <title>Genomics of Preaxostyla Flagellates Illuminates Evolutionary Transitions and the Path Towards Mitochondrial Loss.</title>
        <authorList>
            <person name="Novak L.V.F."/>
            <person name="Treitli S.C."/>
            <person name="Pyrih J."/>
            <person name="Halakuc P."/>
            <person name="Pipaliya S.V."/>
            <person name="Vacek V."/>
            <person name="Brzon O."/>
            <person name="Soukal P."/>
            <person name="Eme L."/>
            <person name="Dacks J.B."/>
            <person name="Karnkowska A."/>
            <person name="Elias M."/>
            <person name="Hampl V."/>
        </authorList>
    </citation>
    <scope>NUCLEOTIDE SEQUENCE</scope>
    <source>
        <strain evidence="1">RCP-MX</strain>
    </source>
</reference>
<name>A0ABQ8UJL8_9EUKA</name>
<dbReference type="Proteomes" id="UP001141327">
    <property type="component" value="Unassembled WGS sequence"/>
</dbReference>
<protein>
    <submittedName>
        <fullName evidence="1">Uncharacterized protein</fullName>
    </submittedName>
</protein>
<accession>A0ABQ8UJL8</accession>